<keyword evidence="3" id="KW-1185">Reference proteome</keyword>
<name>A0A9P5RXU1_9FUNG</name>
<reference evidence="2" key="1">
    <citation type="journal article" date="2020" name="Fungal Divers.">
        <title>Resolving the Mortierellaceae phylogeny through synthesis of multi-gene phylogenetics and phylogenomics.</title>
        <authorList>
            <person name="Vandepol N."/>
            <person name="Liber J."/>
            <person name="Desiro A."/>
            <person name="Na H."/>
            <person name="Kennedy M."/>
            <person name="Barry K."/>
            <person name="Grigoriev I.V."/>
            <person name="Miller A.N."/>
            <person name="O'Donnell K."/>
            <person name="Stajich J.E."/>
            <person name="Bonito G."/>
        </authorList>
    </citation>
    <scope>NUCLEOTIDE SEQUENCE</scope>
    <source>
        <strain evidence="2">NRRL 6426</strain>
    </source>
</reference>
<evidence type="ECO:0000313" key="2">
    <source>
        <dbReference type="EMBL" id="KAF9148525.1"/>
    </source>
</evidence>
<evidence type="ECO:0000256" key="1">
    <source>
        <dbReference type="SAM" id="MobiDB-lite"/>
    </source>
</evidence>
<evidence type="ECO:0000313" key="3">
    <source>
        <dbReference type="Proteomes" id="UP000748756"/>
    </source>
</evidence>
<feature type="region of interest" description="Disordered" evidence="1">
    <location>
        <begin position="81"/>
        <end position="101"/>
    </location>
</feature>
<proteinExistence type="predicted"/>
<protein>
    <submittedName>
        <fullName evidence="2">Uncharacterized protein</fullName>
    </submittedName>
</protein>
<gene>
    <name evidence="2" type="ORF">BG015_009731</name>
</gene>
<organism evidence="2 3">
    <name type="scientific">Linnemannia schmuckeri</name>
    <dbReference type="NCBI Taxonomy" id="64567"/>
    <lineage>
        <taxon>Eukaryota</taxon>
        <taxon>Fungi</taxon>
        <taxon>Fungi incertae sedis</taxon>
        <taxon>Mucoromycota</taxon>
        <taxon>Mortierellomycotina</taxon>
        <taxon>Mortierellomycetes</taxon>
        <taxon>Mortierellales</taxon>
        <taxon>Mortierellaceae</taxon>
        <taxon>Linnemannia</taxon>
    </lineage>
</organism>
<sequence length="101" mass="10965">MTAPPESMLVSQESPEKHGSSTSFKSIVPEPTSLLNDFNEVKTKIVIVMAGCKEGMEMLARNRLVSGQHAVQILCLEAYGRGSDKSPHAQKISLRPNSTPI</sequence>
<accession>A0A9P5RXU1</accession>
<dbReference type="AlphaFoldDB" id="A0A9P5RXU1"/>
<dbReference type="EMBL" id="JAAAUQ010000646">
    <property type="protein sequence ID" value="KAF9148525.1"/>
    <property type="molecule type" value="Genomic_DNA"/>
</dbReference>
<comment type="caution">
    <text evidence="2">The sequence shown here is derived from an EMBL/GenBank/DDBJ whole genome shotgun (WGS) entry which is preliminary data.</text>
</comment>
<dbReference type="Proteomes" id="UP000748756">
    <property type="component" value="Unassembled WGS sequence"/>
</dbReference>
<feature type="region of interest" description="Disordered" evidence="1">
    <location>
        <begin position="1"/>
        <end position="26"/>
    </location>
</feature>